<evidence type="ECO:0000313" key="3">
    <source>
        <dbReference type="Proteomes" id="UP001586593"/>
    </source>
</evidence>
<dbReference type="InterPro" id="IPR008271">
    <property type="entry name" value="Ser/Thr_kinase_AS"/>
</dbReference>
<dbReference type="InterPro" id="IPR011009">
    <property type="entry name" value="Kinase-like_dom_sf"/>
</dbReference>
<proteinExistence type="predicted"/>
<comment type="caution">
    <text evidence="2">The sequence shown here is derived from an EMBL/GenBank/DDBJ whole genome shotgun (WGS) entry which is preliminary data.</text>
</comment>
<name>A0ABR3WR88_9PEZI</name>
<reference evidence="2 3" key="1">
    <citation type="journal article" date="2024" name="Commun. Biol.">
        <title>Comparative genomic analysis of thermophilic fungi reveals convergent evolutionary adaptations and gene losses.</title>
        <authorList>
            <person name="Steindorff A.S."/>
            <person name="Aguilar-Pontes M.V."/>
            <person name="Robinson A.J."/>
            <person name="Andreopoulos B."/>
            <person name="LaButti K."/>
            <person name="Kuo A."/>
            <person name="Mondo S."/>
            <person name="Riley R."/>
            <person name="Otillar R."/>
            <person name="Haridas S."/>
            <person name="Lipzen A."/>
            <person name="Grimwood J."/>
            <person name="Schmutz J."/>
            <person name="Clum A."/>
            <person name="Reid I.D."/>
            <person name="Moisan M.C."/>
            <person name="Butler G."/>
            <person name="Nguyen T.T.M."/>
            <person name="Dewar K."/>
            <person name="Conant G."/>
            <person name="Drula E."/>
            <person name="Henrissat B."/>
            <person name="Hansel C."/>
            <person name="Singer S."/>
            <person name="Hutchinson M.I."/>
            <person name="de Vries R.P."/>
            <person name="Natvig D.O."/>
            <person name="Powell A.J."/>
            <person name="Tsang A."/>
            <person name="Grigoriev I.V."/>
        </authorList>
    </citation>
    <scope>NUCLEOTIDE SEQUENCE [LARGE SCALE GENOMIC DNA]</scope>
    <source>
        <strain evidence="2 3">ATCC 24622</strain>
    </source>
</reference>
<gene>
    <name evidence="2" type="ORF">VTK73DRAFT_4952</name>
</gene>
<dbReference type="PROSITE" id="PS00108">
    <property type="entry name" value="PROTEIN_KINASE_ST"/>
    <property type="match status" value="1"/>
</dbReference>
<accession>A0ABR3WR88</accession>
<dbReference type="PANTHER" id="PTHR44167">
    <property type="entry name" value="OVARIAN-SPECIFIC SERINE/THREONINE-PROTEIN KINASE LOK-RELATED"/>
    <property type="match status" value="1"/>
</dbReference>
<feature type="domain" description="Protein kinase" evidence="1">
    <location>
        <begin position="1"/>
        <end position="337"/>
    </location>
</feature>
<dbReference type="Pfam" id="PF00069">
    <property type="entry name" value="Pkinase"/>
    <property type="match status" value="1"/>
</dbReference>
<dbReference type="EMBL" id="JAZHXJ010000279">
    <property type="protein sequence ID" value="KAL1865946.1"/>
    <property type="molecule type" value="Genomic_DNA"/>
</dbReference>
<dbReference type="InterPro" id="IPR000719">
    <property type="entry name" value="Prot_kinase_dom"/>
</dbReference>
<sequence>MQCITIPSQPERKLGRAYRIEKVLSDRRNPLLCVYQARYERTDPFGIAGPSTLGAYQTHAASADGKPFVLKHVIPGDLEYQLDLQGRIECCPHLRTAVDTVVEPELFVYPFLATDLLQLSTRPAFSDKSRRAALRCALTGLAELHDRSIIHTDIKPNNILVDYEESSEQGISIQSVQIGDLEDAVLLEPGHNLKGCVCGNQLWRSPEAWTRARQNTPSDIFSFGVVMIYVMLNQMVLRPTDEELASPEAWRHVLRRQISYFADNESFVGLLKHIGEDNPYFEGIVELGTDFGKDRPRKPFALWEYVDAEFRDLVGKMTNWDPTRRITAREALAHSWFQKGQ</sequence>
<dbReference type="PANTHER" id="PTHR44167:SF18">
    <property type="entry name" value="PROTEIN KINASE DOMAIN-CONTAINING PROTEIN"/>
    <property type="match status" value="1"/>
</dbReference>
<keyword evidence="3" id="KW-1185">Reference proteome</keyword>
<protein>
    <recommendedName>
        <fullName evidence="1">Protein kinase domain-containing protein</fullName>
    </recommendedName>
</protein>
<organism evidence="2 3">
    <name type="scientific">Phialemonium thermophilum</name>
    <dbReference type="NCBI Taxonomy" id="223376"/>
    <lineage>
        <taxon>Eukaryota</taxon>
        <taxon>Fungi</taxon>
        <taxon>Dikarya</taxon>
        <taxon>Ascomycota</taxon>
        <taxon>Pezizomycotina</taxon>
        <taxon>Sordariomycetes</taxon>
        <taxon>Sordariomycetidae</taxon>
        <taxon>Cephalothecales</taxon>
        <taxon>Cephalothecaceae</taxon>
        <taxon>Phialemonium</taxon>
    </lineage>
</organism>
<dbReference type="PROSITE" id="PS50011">
    <property type="entry name" value="PROTEIN_KINASE_DOM"/>
    <property type="match status" value="1"/>
</dbReference>
<dbReference type="Gene3D" id="1.10.510.10">
    <property type="entry name" value="Transferase(Phosphotransferase) domain 1"/>
    <property type="match status" value="1"/>
</dbReference>
<evidence type="ECO:0000313" key="2">
    <source>
        <dbReference type="EMBL" id="KAL1865946.1"/>
    </source>
</evidence>
<evidence type="ECO:0000259" key="1">
    <source>
        <dbReference type="PROSITE" id="PS50011"/>
    </source>
</evidence>
<dbReference type="SMART" id="SM00220">
    <property type="entry name" value="S_TKc"/>
    <property type="match status" value="1"/>
</dbReference>
<dbReference type="SUPFAM" id="SSF56112">
    <property type="entry name" value="Protein kinase-like (PK-like)"/>
    <property type="match status" value="1"/>
</dbReference>
<dbReference type="Proteomes" id="UP001586593">
    <property type="component" value="Unassembled WGS sequence"/>
</dbReference>